<feature type="domain" description="Reverse transcriptase" evidence="1">
    <location>
        <begin position="64"/>
        <end position="221"/>
    </location>
</feature>
<reference evidence="2" key="1">
    <citation type="submission" date="2018-05" db="EMBL/GenBank/DDBJ databases">
        <title>Draft genome of Mucuna pruriens seed.</title>
        <authorList>
            <person name="Nnadi N.E."/>
            <person name="Vos R."/>
            <person name="Hasami M.H."/>
            <person name="Devisetty U.K."/>
            <person name="Aguiy J.C."/>
        </authorList>
    </citation>
    <scope>NUCLEOTIDE SEQUENCE [LARGE SCALE GENOMIC DNA]</scope>
    <source>
        <strain evidence="2">JCA_2017</strain>
    </source>
</reference>
<dbReference type="PANTHER" id="PTHR24559">
    <property type="entry name" value="TRANSPOSON TY3-I GAG-POL POLYPROTEIN"/>
    <property type="match status" value="1"/>
</dbReference>
<keyword evidence="3" id="KW-1185">Reference proteome</keyword>
<evidence type="ECO:0000313" key="2">
    <source>
        <dbReference type="EMBL" id="RDX85075.1"/>
    </source>
</evidence>
<dbReference type="InterPro" id="IPR043128">
    <property type="entry name" value="Rev_trsase/Diguanyl_cyclase"/>
</dbReference>
<dbReference type="PANTHER" id="PTHR24559:SF444">
    <property type="entry name" value="REVERSE TRANSCRIPTASE DOMAIN-CONTAINING PROTEIN"/>
    <property type="match status" value="1"/>
</dbReference>
<dbReference type="InterPro" id="IPR043502">
    <property type="entry name" value="DNA/RNA_pol_sf"/>
</dbReference>
<gene>
    <name evidence="2" type="ORF">CR513_33780</name>
</gene>
<dbReference type="Gene3D" id="3.10.10.10">
    <property type="entry name" value="HIV Type 1 Reverse Transcriptase, subunit A, domain 1"/>
    <property type="match status" value="1"/>
</dbReference>
<feature type="non-terminal residue" evidence="2">
    <location>
        <position position="1"/>
    </location>
</feature>
<protein>
    <recommendedName>
        <fullName evidence="1">Reverse transcriptase domain-containing protein</fullName>
    </recommendedName>
</protein>
<dbReference type="OrthoDB" id="6616747at2759"/>
<dbReference type="AlphaFoldDB" id="A0A371G3F5"/>
<evidence type="ECO:0000313" key="3">
    <source>
        <dbReference type="Proteomes" id="UP000257109"/>
    </source>
</evidence>
<organism evidence="2 3">
    <name type="scientific">Mucuna pruriens</name>
    <name type="common">Velvet bean</name>
    <name type="synonym">Dolichos pruriens</name>
    <dbReference type="NCBI Taxonomy" id="157652"/>
    <lineage>
        <taxon>Eukaryota</taxon>
        <taxon>Viridiplantae</taxon>
        <taxon>Streptophyta</taxon>
        <taxon>Embryophyta</taxon>
        <taxon>Tracheophyta</taxon>
        <taxon>Spermatophyta</taxon>
        <taxon>Magnoliopsida</taxon>
        <taxon>eudicotyledons</taxon>
        <taxon>Gunneridae</taxon>
        <taxon>Pentapetalae</taxon>
        <taxon>rosids</taxon>
        <taxon>fabids</taxon>
        <taxon>Fabales</taxon>
        <taxon>Fabaceae</taxon>
        <taxon>Papilionoideae</taxon>
        <taxon>50 kb inversion clade</taxon>
        <taxon>NPAAA clade</taxon>
        <taxon>indigoferoid/millettioid clade</taxon>
        <taxon>Phaseoleae</taxon>
        <taxon>Mucuna</taxon>
    </lineage>
</organism>
<evidence type="ECO:0000259" key="1">
    <source>
        <dbReference type="Pfam" id="PF00078"/>
    </source>
</evidence>
<dbReference type="EMBL" id="QJKJ01006879">
    <property type="protein sequence ID" value="RDX85075.1"/>
    <property type="molecule type" value="Genomic_DNA"/>
</dbReference>
<dbReference type="InterPro" id="IPR000477">
    <property type="entry name" value="RT_dom"/>
</dbReference>
<dbReference type="Gene3D" id="3.30.70.270">
    <property type="match status" value="1"/>
</dbReference>
<dbReference type="CDD" id="cd01647">
    <property type="entry name" value="RT_LTR"/>
    <property type="match status" value="1"/>
</dbReference>
<comment type="caution">
    <text evidence="2">The sequence shown here is derived from an EMBL/GenBank/DDBJ whole genome shotgun (WGS) entry which is preliminary data.</text>
</comment>
<dbReference type="InterPro" id="IPR053134">
    <property type="entry name" value="RNA-dir_DNA_polymerase"/>
</dbReference>
<accession>A0A371G3F5</accession>
<dbReference type="Proteomes" id="UP000257109">
    <property type="component" value="Unassembled WGS sequence"/>
</dbReference>
<sequence length="272" mass="31374">MEGEVVQTLADMSGIDSFPLPSFVHIPRDLTSYSKEEKIRRGKEKSGFIQEVKYPSWLSNVVMVKKSSGKWRMCTDYTDLNRTCPKDPYLLPNIDALVDGASNCGLLSFIDTYSGYNQIRMHPSDESKTVFITDEGNFYYRVMSFGLKNVRATYQRLMDQIFKDHISNQLEIYVDNMVVNSKTETRHAESLALVFKVLRRYHLKLNPEKCSFRIKVNKFLGGIKVSPENCNAVIDMRSPKSVKEVQQLADRIKTLARFLLGQWRSRLQFSNV</sequence>
<name>A0A371G3F5_MUCPR</name>
<dbReference type="SUPFAM" id="SSF56672">
    <property type="entry name" value="DNA/RNA polymerases"/>
    <property type="match status" value="1"/>
</dbReference>
<proteinExistence type="predicted"/>
<dbReference type="Pfam" id="PF00078">
    <property type="entry name" value="RVT_1"/>
    <property type="match status" value="1"/>
</dbReference>